<evidence type="ECO:0000313" key="1">
    <source>
        <dbReference type="EMBL" id="MCU6707009.1"/>
    </source>
</evidence>
<dbReference type="Proteomes" id="UP001208131">
    <property type="component" value="Unassembled WGS sequence"/>
</dbReference>
<name>A0AAE3LIQ2_9FIRM</name>
<proteinExistence type="predicted"/>
<dbReference type="RefSeq" id="WP_265290883.1">
    <property type="nucleotide sequence ID" value="NZ_JAOQJZ010000022.1"/>
</dbReference>
<organism evidence="1 2">
    <name type="scientific">Hominimerdicola aceti</name>
    <dbReference type="NCBI Taxonomy" id="2981726"/>
    <lineage>
        <taxon>Bacteria</taxon>
        <taxon>Bacillati</taxon>
        <taxon>Bacillota</taxon>
        <taxon>Clostridia</taxon>
        <taxon>Eubacteriales</taxon>
        <taxon>Oscillospiraceae</taxon>
        <taxon>Hominimerdicola</taxon>
    </lineage>
</organism>
<gene>
    <name evidence="1" type="ORF">OCV57_13930</name>
</gene>
<keyword evidence="2" id="KW-1185">Reference proteome</keyword>
<protein>
    <submittedName>
        <fullName evidence="1">Uncharacterized protein</fullName>
    </submittedName>
</protein>
<evidence type="ECO:0000313" key="2">
    <source>
        <dbReference type="Proteomes" id="UP001208131"/>
    </source>
</evidence>
<dbReference type="AlphaFoldDB" id="A0AAE3LIQ2"/>
<comment type="caution">
    <text evidence="1">The sequence shown here is derived from an EMBL/GenBank/DDBJ whole genome shotgun (WGS) entry which is preliminary data.</text>
</comment>
<reference evidence="1 2" key="1">
    <citation type="journal article" date="2021" name="ISME Commun">
        <title>Automated analysis of genomic sequences facilitates high-throughput and comprehensive description of bacteria.</title>
        <authorList>
            <person name="Hitch T.C.A."/>
        </authorList>
    </citation>
    <scope>NUCLEOTIDE SEQUENCE [LARGE SCALE GENOMIC DNA]</scope>
    <source>
        <strain evidence="1 2">Sanger_31</strain>
    </source>
</reference>
<dbReference type="EMBL" id="JAOQJZ010000022">
    <property type="protein sequence ID" value="MCU6707009.1"/>
    <property type="molecule type" value="Genomic_DNA"/>
</dbReference>
<sequence length="86" mass="9694">MGLIGIKAAKNDFNAAIAKIVRKYRDMSLSEIKKIVLEGNYLYECDYVDEQGIKVILSIDSELNKSGIATVIYEHDRITDLARLIC</sequence>
<accession>A0AAE3LIQ2</accession>